<evidence type="ECO:0000256" key="3">
    <source>
        <dbReference type="ARBA" id="ARBA00017057"/>
    </source>
</evidence>
<feature type="transmembrane region" description="Helical" evidence="9">
    <location>
        <begin position="86"/>
        <end position="104"/>
    </location>
</feature>
<reference evidence="10 11" key="1">
    <citation type="submission" date="2020-12" db="EMBL/GenBank/DDBJ databases">
        <title>Metabolic potential, ecology and presence of endohyphal bacteria is reflected in genomic diversity of Mucoromycotina.</title>
        <authorList>
            <person name="Muszewska A."/>
            <person name="Okrasinska A."/>
            <person name="Steczkiewicz K."/>
            <person name="Drgas O."/>
            <person name="Orlowska M."/>
            <person name="Perlinska-Lenart U."/>
            <person name="Aleksandrzak-Piekarczyk T."/>
            <person name="Szatraj K."/>
            <person name="Zielenkiewicz U."/>
            <person name="Pilsyk S."/>
            <person name="Malc E."/>
            <person name="Mieczkowski P."/>
            <person name="Kruszewska J.S."/>
            <person name="Biernat P."/>
            <person name="Pawlowska J."/>
        </authorList>
    </citation>
    <scope>NUCLEOTIDE SEQUENCE [LARGE SCALE GENOMIC DNA]</scope>
    <source>
        <strain evidence="10 11">CBS 142.35</strain>
    </source>
</reference>
<keyword evidence="4 9" id="KW-0812">Transmembrane</keyword>
<organism evidence="10 11">
    <name type="scientific">Circinella minor</name>
    <dbReference type="NCBI Taxonomy" id="1195481"/>
    <lineage>
        <taxon>Eukaryota</taxon>
        <taxon>Fungi</taxon>
        <taxon>Fungi incertae sedis</taxon>
        <taxon>Mucoromycota</taxon>
        <taxon>Mucoromycotina</taxon>
        <taxon>Mucoromycetes</taxon>
        <taxon>Mucorales</taxon>
        <taxon>Lichtheimiaceae</taxon>
        <taxon>Circinella</taxon>
    </lineage>
</organism>
<dbReference type="GO" id="GO:0005787">
    <property type="term" value="C:signal peptidase complex"/>
    <property type="evidence" value="ECO:0007669"/>
    <property type="project" value="InterPro"/>
</dbReference>
<keyword evidence="5" id="KW-0256">Endoplasmic reticulum</keyword>
<comment type="subcellular location">
    <subcellularLocation>
        <location evidence="1">Endoplasmic reticulum membrane</location>
        <topology evidence="1">Multi-pass membrane protein</topology>
    </subcellularLocation>
</comment>
<keyword evidence="7 9" id="KW-0472">Membrane</keyword>
<evidence type="ECO:0000256" key="5">
    <source>
        <dbReference type="ARBA" id="ARBA00022824"/>
    </source>
</evidence>
<evidence type="ECO:0000256" key="8">
    <source>
        <dbReference type="ARBA" id="ARBA00045608"/>
    </source>
</evidence>
<evidence type="ECO:0000256" key="6">
    <source>
        <dbReference type="ARBA" id="ARBA00022989"/>
    </source>
</evidence>
<evidence type="ECO:0000256" key="7">
    <source>
        <dbReference type="ARBA" id="ARBA00023136"/>
    </source>
</evidence>
<accession>A0A8H7SE34</accession>
<keyword evidence="11" id="KW-1185">Reference proteome</keyword>
<name>A0A8H7SE34_9FUNG</name>
<dbReference type="OrthoDB" id="29558at2759"/>
<dbReference type="EMBL" id="JAEPRB010000004">
    <property type="protein sequence ID" value="KAG2227890.1"/>
    <property type="molecule type" value="Genomic_DNA"/>
</dbReference>
<dbReference type="GO" id="GO:0006465">
    <property type="term" value="P:signal peptide processing"/>
    <property type="evidence" value="ECO:0007669"/>
    <property type="project" value="InterPro"/>
</dbReference>
<evidence type="ECO:0000256" key="4">
    <source>
        <dbReference type="ARBA" id="ARBA00022692"/>
    </source>
</evidence>
<evidence type="ECO:0000256" key="1">
    <source>
        <dbReference type="ARBA" id="ARBA00004477"/>
    </source>
</evidence>
<comment type="caution">
    <text evidence="10">The sequence shown here is derived from an EMBL/GenBank/DDBJ whole genome shotgun (WGS) entry which is preliminary data.</text>
</comment>
<dbReference type="Pfam" id="PF06703">
    <property type="entry name" value="SPC25"/>
    <property type="match status" value="1"/>
</dbReference>
<protein>
    <recommendedName>
        <fullName evidence="3">Signal peptidase complex subunit 2</fullName>
    </recommendedName>
</protein>
<proteinExistence type="inferred from homology"/>
<evidence type="ECO:0000313" key="11">
    <source>
        <dbReference type="Proteomes" id="UP000646827"/>
    </source>
</evidence>
<keyword evidence="6 9" id="KW-1133">Transmembrane helix</keyword>
<evidence type="ECO:0000256" key="2">
    <source>
        <dbReference type="ARBA" id="ARBA00007324"/>
    </source>
</evidence>
<dbReference type="PANTHER" id="PTHR13085">
    <property type="entry name" value="MICROSOMAL SIGNAL PEPTIDASE 25 KDA SUBUNIT"/>
    <property type="match status" value="1"/>
</dbReference>
<dbReference type="Proteomes" id="UP000646827">
    <property type="component" value="Unassembled WGS sequence"/>
</dbReference>
<dbReference type="PANTHER" id="PTHR13085:SF0">
    <property type="entry name" value="SIGNAL PEPTIDASE COMPLEX SUBUNIT 2"/>
    <property type="match status" value="1"/>
</dbReference>
<gene>
    <name evidence="10" type="ORF">INT45_002128</name>
</gene>
<dbReference type="InterPro" id="IPR009582">
    <property type="entry name" value="Spc2/SPCS2"/>
</dbReference>
<dbReference type="GO" id="GO:0045047">
    <property type="term" value="P:protein targeting to ER"/>
    <property type="evidence" value="ECO:0007669"/>
    <property type="project" value="TreeGrafter"/>
</dbReference>
<comment type="similarity">
    <text evidence="2">Belongs to the SPCS2 family.</text>
</comment>
<dbReference type="AlphaFoldDB" id="A0A8H7SE34"/>
<sequence>MADTKEPDNTTNPKESVEISNKFDGTQVKNAVDDQVRKYFGSEKSDYVEGHVHTDIKLLLGYSSCLLASGAFLFEYYTSFQEAKPILLCSVIIFWLLQGVSWGYSAFVEQNEIFVGYKNDPKTRERQGILTISSEMKRYSPTYIIQMKYQDQKLHKTTQTKLEKNVASWFTEDGVLATEIVDKDIQEQAASLLRQVHKD</sequence>
<evidence type="ECO:0000256" key="9">
    <source>
        <dbReference type="SAM" id="Phobius"/>
    </source>
</evidence>
<evidence type="ECO:0000313" key="10">
    <source>
        <dbReference type="EMBL" id="KAG2227890.1"/>
    </source>
</evidence>
<comment type="function">
    <text evidence="8">Component of the signal peptidase complex (SPC) which catalyzes the cleavage of N-terminal signal sequences from nascent proteins as they are translocated into the lumen of the endoplasmic reticulum. Enhances the enzymatic activity of SPC and facilitates the interactions between different components of the translocation site.</text>
</comment>